<comment type="caution">
    <text evidence="3">The sequence shown here is derived from an EMBL/GenBank/DDBJ whole genome shotgun (WGS) entry which is preliminary data.</text>
</comment>
<dbReference type="EMBL" id="JBHUIW010000005">
    <property type="protein sequence ID" value="MFD2181811.1"/>
    <property type="molecule type" value="Genomic_DNA"/>
</dbReference>
<feature type="domain" description="HTH marR-type" evidence="2">
    <location>
        <begin position="55"/>
        <end position="187"/>
    </location>
</feature>
<dbReference type="SMART" id="SM00347">
    <property type="entry name" value="HTH_MARR"/>
    <property type="match status" value="1"/>
</dbReference>
<name>A0ABW5AHY7_9BRAD</name>
<feature type="compositionally biased region" description="Low complexity" evidence="1">
    <location>
        <begin position="36"/>
        <end position="49"/>
    </location>
</feature>
<dbReference type="SUPFAM" id="SSF46785">
    <property type="entry name" value="Winged helix' DNA-binding domain"/>
    <property type="match status" value="1"/>
</dbReference>
<dbReference type="Gene3D" id="1.10.10.10">
    <property type="entry name" value="Winged helix-like DNA-binding domain superfamily/Winged helix DNA-binding domain"/>
    <property type="match status" value="1"/>
</dbReference>
<dbReference type="PANTHER" id="PTHR33164">
    <property type="entry name" value="TRANSCRIPTIONAL REGULATOR, MARR FAMILY"/>
    <property type="match status" value="1"/>
</dbReference>
<organism evidence="3 4">
    <name type="scientific">Rhodoplanes azumiensis</name>
    <dbReference type="NCBI Taxonomy" id="1897628"/>
    <lineage>
        <taxon>Bacteria</taxon>
        <taxon>Pseudomonadati</taxon>
        <taxon>Pseudomonadota</taxon>
        <taxon>Alphaproteobacteria</taxon>
        <taxon>Hyphomicrobiales</taxon>
        <taxon>Nitrobacteraceae</taxon>
        <taxon>Rhodoplanes</taxon>
    </lineage>
</organism>
<dbReference type="Pfam" id="PF12802">
    <property type="entry name" value="MarR_2"/>
    <property type="match status" value="1"/>
</dbReference>
<sequence>MTYKDRKARSEVVGASASLRSAAREHARAPKADGFAATSAPTVPAASPSRPYDFREQIGHLLRRAYQRHVAIFQQNAADPQLTAVQFVTLCTLRERGPSSQSELVRATAVDQGTIRGVIERLTARRLVAIATDGGDRRKVIVHLTSRGSAMIDRMVPSAHRITELTMGELDPVERVALVHLLRKMTSDTVEP</sequence>
<feature type="region of interest" description="Disordered" evidence="1">
    <location>
        <begin position="1"/>
        <end position="50"/>
    </location>
</feature>
<evidence type="ECO:0000259" key="2">
    <source>
        <dbReference type="PROSITE" id="PS50995"/>
    </source>
</evidence>
<protein>
    <submittedName>
        <fullName evidence="3">MarR family winged helix-turn-helix transcriptional regulator</fullName>
    </submittedName>
</protein>
<reference evidence="4" key="1">
    <citation type="journal article" date="2019" name="Int. J. Syst. Evol. Microbiol.">
        <title>The Global Catalogue of Microorganisms (GCM) 10K type strain sequencing project: providing services to taxonomists for standard genome sequencing and annotation.</title>
        <authorList>
            <consortium name="The Broad Institute Genomics Platform"/>
            <consortium name="The Broad Institute Genome Sequencing Center for Infectious Disease"/>
            <person name="Wu L."/>
            <person name="Ma J."/>
        </authorList>
    </citation>
    <scope>NUCLEOTIDE SEQUENCE [LARGE SCALE GENOMIC DNA]</scope>
    <source>
        <strain evidence="4">CGMCC 1.6774</strain>
    </source>
</reference>
<dbReference type="PROSITE" id="PS50995">
    <property type="entry name" value="HTH_MARR_2"/>
    <property type="match status" value="1"/>
</dbReference>
<dbReference type="InterPro" id="IPR000835">
    <property type="entry name" value="HTH_MarR-typ"/>
</dbReference>
<evidence type="ECO:0000313" key="3">
    <source>
        <dbReference type="EMBL" id="MFD2181811.1"/>
    </source>
</evidence>
<accession>A0ABW5AHY7</accession>
<dbReference type="InterPro" id="IPR036390">
    <property type="entry name" value="WH_DNA-bd_sf"/>
</dbReference>
<feature type="compositionally biased region" description="Basic and acidic residues" evidence="1">
    <location>
        <begin position="22"/>
        <end position="31"/>
    </location>
</feature>
<dbReference type="Proteomes" id="UP001597314">
    <property type="component" value="Unassembled WGS sequence"/>
</dbReference>
<evidence type="ECO:0000313" key="4">
    <source>
        <dbReference type="Proteomes" id="UP001597314"/>
    </source>
</evidence>
<dbReference type="RefSeq" id="WP_378476998.1">
    <property type="nucleotide sequence ID" value="NZ_JBHUIW010000005.1"/>
</dbReference>
<evidence type="ECO:0000256" key="1">
    <source>
        <dbReference type="SAM" id="MobiDB-lite"/>
    </source>
</evidence>
<dbReference type="PANTHER" id="PTHR33164:SF95">
    <property type="entry name" value="TRANSCRIPTIONAL REGULATOR"/>
    <property type="match status" value="1"/>
</dbReference>
<keyword evidence="4" id="KW-1185">Reference proteome</keyword>
<proteinExistence type="predicted"/>
<dbReference type="InterPro" id="IPR036388">
    <property type="entry name" value="WH-like_DNA-bd_sf"/>
</dbReference>
<dbReference type="InterPro" id="IPR039422">
    <property type="entry name" value="MarR/SlyA-like"/>
</dbReference>
<feature type="compositionally biased region" description="Basic and acidic residues" evidence="1">
    <location>
        <begin position="1"/>
        <end position="10"/>
    </location>
</feature>
<gene>
    <name evidence="3" type="ORF">ACFSOX_06575</name>
</gene>